<evidence type="ECO:0000256" key="1">
    <source>
        <dbReference type="SAM" id="Phobius"/>
    </source>
</evidence>
<accession>A0A285CTT5</accession>
<keyword evidence="1" id="KW-1133">Transmembrane helix</keyword>
<dbReference type="OrthoDB" id="1707123at2"/>
<proteinExistence type="predicted"/>
<reference evidence="2 3" key="1">
    <citation type="submission" date="2017-08" db="EMBL/GenBank/DDBJ databases">
        <authorList>
            <person name="de Groot N.N."/>
        </authorList>
    </citation>
    <scope>NUCLEOTIDE SEQUENCE [LARGE SCALE GENOMIC DNA]</scope>
    <source>
        <strain evidence="2 3">JC228</strain>
    </source>
</reference>
<keyword evidence="1" id="KW-0472">Membrane</keyword>
<gene>
    <name evidence="2" type="ORF">SAMN05877753_104435</name>
</gene>
<evidence type="ECO:0008006" key="4">
    <source>
        <dbReference type="Google" id="ProtNLM"/>
    </source>
</evidence>
<feature type="transmembrane region" description="Helical" evidence="1">
    <location>
        <begin position="37"/>
        <end position="57"/>
    </location>
</feature>
<dbReference type="AlphaFoldDB" id="A0A285CTT5"/>
<sequence length="315" mass="35228">MRTWRIGTFSMGASLLFLGVALLVSQFVDFDLTRILVSWWPFIFIVLGIEIFLYLWLQKSGKEMLKYDVLSIFLIGILGMTGLAFTILSQIGVADSIEEMLSREQKTLELPVYDQELHEEVKRVVIENASNTPLTIESTSSANVSIFGTYSGEISVKDGKVDSVDEYLSSTTKGDTLYVRLMEPASQSGPFSTYISMEATVLVPHDLKLEVMGDYAPITLKPRTMVSDWIVKDSDNVSLFLEKDNIVGMEATGIQEVISNIEELQIVEEQDQAEQIKGEYYVDTINEKNVSLEATDASNRIYIMNAAALNVQQTP</sequence>
<evidence type="ECO:0000313" key="3">
    <source>
        <dbReference type="Proteomes" id="UP000219546"/>
    </source>
</evidence>
<feature type="transmembrane region" description="Helical" evidence="1">
    <location>
        <begin position="69"/>
        <end position="93"/>
    </location>
</feature>
<organism evidence="2 3">
    <name type="scientific">Bacillus oleivorans</name>
    <dbReference type="NCBI Taxonomy" id="1448271"/>
    <lineage>
        <taxon>Bacteria</taxon>
        <taxon>Bacillati</taxon>
        <taxon>Bacillota</taxon>
        <taxon>Bacilli</taxon>
        <taxon>Bacillales</taxon>
        <taxon>Bacillaceae</taxon>
        <taxon>Bacillus</taxon>
    </lineage>
</organism>
<keyword evidence="3" id="KW-1185">Reference proteome</keyword>
<protein>
    <recommendedName>
        <fullName evidence="4">DUF5668 domain-containing protein</fullName>
    </recommendedName>
</protein>
<dbReference type="RefSeq" id="WP_097158802.1">
    <property type="nucleotide sequence ID" value="NZ_JBEPMQ010000006.1"/>
</dbReference>
<evidence type="ECO:0000313" key="2">
    <source>
        <dbReference type="EMBL" id="SNX70924.1"/>
    </source>
</evidence>
<dbReference type="EMBL" id="OAOP01000004">
    <property type="protein sequence ID" value="SNX70924.1"/>
    <property type="molecule type" value="Genomic_DNA"/>
</dbReference>
<name>A0A285CTT5_9BACI</name>
<keyword evidence="1" id="KW-0812">Transmembrane</keyword>
<dbReference type="Proteomes" id="UP000219546">
    <property type="component" value="Unassembled WGS sequence"/>
</dbReference>